<dbReference type="PROSITE" id="PS50943">
    <property type="entry name" value="HTH_CROC1"/>
    <property type="match status" value="1"/>
</dbReference>
<dbReference type="PANTHER" id="PTHR30146:SF109">
    <property type="entry name" value="HTH-TYPE TRANSCRIPTIONAL REGULATOR GALS"/>
    <property type="match status" value="1"/>
</dbReference>
<dbReference type="Gene3D" id="3.40.50.2300">
    <property type="match status" value="2"/>
</dbReference>
<accession>A0A3N5B942</accession>
<reference evidence="6 7" key="1">
    <citation type="submission" date="2018-11" db="EMBL/GenBank/DDBJ databases">
        <title>Genomic Encyclopedia of Type Strains, Phase IV (KMG-IV): sequencing the most valuable type-strain genomes for metagenomic binning, comparative biology and taxonomic classification.</title>
        <authorList>
            <person name="Goeker M."/>
        </authorList>
    </citation>
    <scope>NUCLEOTIDE SEQUENCE [LARGE SCALE GENOMIC DNA]</scope>
    <source>
        <strain evidence="6 7">DSM 18090</strain>
    </source>
</reference>
<evidence type="ECO:0000259" key="4">
    <source>
        <dbReference type="PROSITE" id="PS50932"/>
    </source>
</evidence>
<dbReference type="RefSeq" id="WP_124221081.1">
    <property type="nucleotide sequence ID" value="NZ_RKRF01000008.1"/>
</dbReference>
<dbReference type="InterPro" id="IPR025997">
    <property type="entry name" value="SBP_2_dom"/>
</dbReference>
<dbReference type="InterPro" id="IPR000843">
    <property type="entry name" value="HTH_LacI"/>
</dbReference>
<dbReference type="OrthoDB" id="1639518at2"/>
<organism evidence="6 7">
    <name type="scientific">Aquisalibacillus elongatus</name>
    <dbReference type="NCBI Taxonomy" id="485577"/>
    <lineage>
        <taxon>Bacteria</taxon>
        <taxon>Bacillati</taxon>
        <taxon>Bacillota</taxon>
        <taxon>Bacilli</taxon>
        <taxon>Bacillales</taxon>
        <taxon>Bacillaceae</taxon>
        <taxon>Aquisalibacillus</taxon>
    </lineage>
</organism>
<dbReference type="CDD" id="cd06267">
    <property type="entry name" value="PBP1_LacI_sugar_binding-like"/>
    <property type="match status" value="1"/>
</dbReference>
<dbReference type="PROSITE" id="PS50932">
    <property type="entry name" value="HTH_LACI_2"/>
    <property type="match status" value="1"/>
</dbReference>
<dbReference type="SMART" id="SM00354">
    <property type="entry name" value="HTH_LACI"/>
    <property type="match status" value="1"/>
</dbReference>
<feature type="domain" description="HTH lacI-type" evidence="4">
    <location>
        <begin position="3"/>
        <end position="57"/>
    </location>
</feature>
<keyword evidence="2" id="KW-0238">DNA-binding</keyword>
<sequence>MKVTIKDVARESGVSIATVSRVINNNGYVSDEIKEKVENTIVSLNYQVNGLAKSLKEEKTNMIGIIIPDISNPYFMQIAKGLEDELESERYNLIFSSSNEDPVKETKLINLLLEKRVEVIIIATTGGNEELIKNVEKNGTKVILIDRYLDRDSGSFHLILENNFLGGYKLTQSIINQGHKKIGVVNGSFDVNTGSDRYKGFEKAIEDYKIQRSNELIYNGEFRESCGFKAVNKFIKSGEIPSGIIAFNNLMAIGVIKRLYELGYNVPDDVCVASYGELDTMGLLNNLKINFIKQKPYEMGIETGKVLKRMVDENLIEPHISVYEPELCIER</sequence>
<protein>
    <submittedName>
        <fullName evidence="6">LacI family transcriptional regulator</fullName>
    </submittedName>
</protein>
<dbReference type="PRINTS" id="PR00036">
    <property type="entry name" value="HTHLACI"/>
</dbReference>
<dbReference type="SUPFAM" id="SSF47413">
    <property type="entry name" value="lambda repressor-like DNA-binding domains"/>
    <property type="match status" value="1"/>
</dbReference>
<dbReference type="Pfam" id="PF13407">
    <property type="entry name" value="Peripla_BP_4"/>
    <property type="match status" value="1"/>
</dbReference>
<keyword evidence="3" id="KW-0804">Transcription</keyword>
<dbReference type="InterPro" id="IPR028082">
    <property type="entry name" value="Peripla_BP_I"/>
</dbReference>
<dbReference type="AlphaFoldDB" id="A0A3N5B942"/>
<gene>
    <name evidence="6" type="ORF">EDC24_1441</name>
</gene>
<keyword evidence="1" id="KW-0805">Transcription regulation</keyword>
<evidence type="ECO:0000313" key="7">
    <source>
        <dbReference type="Proteomes" id="UP000276443"/>
    </source>
</evidence>
<dbReference type="Gene3D" id="1.10.260.40">
    <property type="entry name" value="lambda repressor-like DNA-binding domains"/>
    <property type="match status" value="1"/>
</dbReference>
<evidence type="ECO:0000259" key="5">
    <source>
        <dbReference type="PROSITE" id="PS50943"/>
    </source>
</evidence>
<dbReference type="EMBL" id="RKRF01000008">
    <property type="protein sequence ID" value="RPF54246.1"/>
    <property type="molecule type" value="Genomic_DNA"/>
</dbReference>
<dbReference type="InterPro" id="IPR001387">
    <property type="entry name" value="Cro/C1-type_HTH"/>
</dbReference>
<dbReference type="GO" id="GO:0003700">
    <property type="term" value="F:DNA-binding transcription factor activity"/>
    <property type="evidence" value="ECO:0007669"/>
    <property type="project" value="TreeGrafter"/>
</dbReference>
<name>A0A3N5B942_9BACI</name>
<evidence type="ECO:0000313" key="6">
    <source>
        <dbReference type="EMBL" id="RPF54246.1"/>
    </source>
</evidence>
<dbReference type="GO" id="GO:0000976">
    <property type="term" value="F:transcription cis-regulatory region binding"/>
    <property type="evidence" value="ECO:0007669"/>
    <property type="project" value="TreeGrafter"/>
</dbReference>
<dbReference type="PROSITE" id="PS00356">
    <property type="entry name" value="HTH_LACI_1"/>
    <property type="match status" value="1"/>
</dbReference>
<evidence type="ECO:0000256" key="1">
    <source>
        <dbReference type="ARBA" id="ARBA00023015"/>
    </source>
</evidence>
<dbReference type="SUPFAM" id="SSF53822">
    <property type="entry name" value="Periplasmic binding protein-like I"/>
    <property type="match status" value="1"/>
</dbReference>
<keyword evidence="7" id="KW-1185">Reference proteome</keyword>
<dbReference type="InterPro" id="IPR010982">
    <property type="entry name" value="Lambda_DNA-bd_dom_sf"/>
</dbReference>
<dbReference type="PANTHER" id="PTHR30146">
    <property type="entry name" value="LACI-RELATED TRANSCRIPTIONAL REPRESSOR"/>
    <property type="match status" value="1"/>
</dbReference>
<comment type="caution">
    <text evidence="6">The sequence shown here is derived from an EMBL/GenBank/DDBJ whole genome shotgun (WGS) entry which is preliminary data.</text>
</comment>
<dbReference type="CDD" id="cd01392">
    <property type="entry name" value="HTH_LacI"/>
    <property type="match status" value="1"/>
</dbReference>
<proteinExistence type="predicted"/>
<dbReference type="Pfam" id="PF00356">
    <property type="entry name" value="LacI"/>
    <property type="match status" value="1"/>
</dbReference>
<dbReference type="Proteomes" id="UP000276443">
    <property type="component" value="Unassembled WGS sequence"/>
</dbReference>
<evidence type="ECO:0000256" key="3">
    <source>
        <dbReference type="ARBA" id="ARBA00023163"/>
    </source>
</evidence>
<feature type="domain" description="HTH cro/C1-type" evidence="5">
    <location>
        <begin position="2"/>
        <end position="47"/>
    </location>
</feature>
<evidence type="ECO:0000256" key="2">
    <source>
        <dbReference type="ARBA" id="ARBA00023125"/>
    </source>
</evidence>